<feature type="domain" description="RING-type" evidence="3">
    <location>
        <begin position="439"/>
        <end position="484"/>
    </location>
</feature>
<dbReference type="OrthoDB" id="74448at2759"/>
<evidence type="ECO:0000256" key="1">
    <source>
        <dbReference type="PROSITE-ProRule" id="PRU00175"/>
    </source>
</evidence>
<dbReference type="Gene3D" id="3.30.40.10">
    <property type="entry name" value="Zinc/RING finger domain, C3HC4 (zinc finger)"/>
    <property type="match status" value="1"/>
</dbReference>
<proteinExistence type="predicted"/>
<dbReference type="InterPro" id="IPR001841">
    <property type="entry name" value="Znf_RING"/>
</dbReference>
<dbReference type="InterPro" id="IPR013083">
    <property type="entry name" value="Znf_RING/FYVE/PHD"/>
</dbReference>
<accession>A0A9N8E5T4</accession>
<comment type="caution">
    <text evidence="4">The sequence shown here is derived from an EMBL/GenBank/DDBJ whole genome shotgun (WGS) entry which is preliminary data.</text>
</comment>
<dbReference type="Pfam" id="PF13920">
    <property type="entry name" value="zf-C3HC4_3"/>
    <property type="match status" value="1"/>
</dbReference>
<reference evidence="4" key="1">
    <citation type="submission" date="2020-06" db="EMBL/GenBank/DDBJ databases">
        <authorList>
            <consortium name="Plant Systems Biology data submission"/>
        </authorList>
    </citation>
    <scope>NUCLEOTIDE SEQUENCE</scope>
    <source>
        <strain evidence="4">D6</strain>
    </source>
</reference>
<feature type="region of interest" description="Disordered" evidence="2">
    <location>
        <begin position="1"/>
        <end position="38"/>
    </location>
</feature>
<feature type="compositionally biased region" description="Polar residues" evidence="2">
    <location>
        <begin position="405"/>
        <end position="424"/>
    </location>
</feature>
<gene>
    <name evidence="4" type="ORF">SEMRO_701_G189840.1</name>
</gene>
<dbReference type="EMBL" id="CAICTM010000700">
    <property type="protein sequence ID" value="CAB9515242.1"/>
    <property type="molecule type" value="Genomic_DNA"/>
</dbReference>
<dbReference type="Proteomes" id="UP001153069">
    <property type="component" value="Unassembled WGS sequence"/>
</dbReference>
<name>A0A9N8E5T4_9STRA</name>
<protein>
    <recommendedName>
        <fullName evidence="3">RING-type domain-containing protein</fullName>
    </recommendedName>
</protein>
<keyword evidence="1" id="KW-0479">Metal-binding</keyword>
<feature type="region of interest" description="Disordered" evidence="2">
    <location>
        <begin position="405"/>
        <end position="427"/>
    </location>
</feature>
<evidence type="ECO:0000259" key="3">
    <source>
        <dbReference type="PROSITE" id="PS50089"/>
    </source>
</evidence>
<keyword evidence="5" id="KW-1185">Reference proteome</keyword>
<dbReference type="GO" id="GO:0008270">
    <property type="term" value="F:zinc ion binding"/>
    <property type="evidence" value="ECO:0007669"/>
    <property type="project" value="UniProtKB-KW"/>
</dbReference>
<dbReference type="PROSITE" id="PS50089">
    <property type="entry name" value="ZF_RING_2"/>
    <property type="match status" value="1"/>
</dbReference>
<dbReference type="SUPFAM" id="SSF57850">
    <property type="entry name" value="RING/U-box"/>
    <property type="match status" value="1"/>
</dbReference>
<sequence length="495" mass="56296">MLSTHQTSSSLGSLDVTTTSDNDQNGNTARRNNMKLSYPNWEQDKAIAEQYFAQNGASNGAPRPGSSFYKKIQAMVNKQALHEGDRSHPDMVALENEVFSYDGWEQDKQDAIKIHSGECSVLYLGSFAEKLELMRRKERIHHNRHSFDALRELDELHCTYDGAQADLAIAERLFMDHPESALFHKKVTAMAIKQKVLVEGDKSHPDLVALESQVFSYDGWQADKEEAMQRILGDCCLLFLGEFAIKFDEMKRKEQAFRDRTLVEELQYLERLPLDYPGWEYDKASAERLYLEYFCSSSASDATTSLFHRKVQCMQTKQRLHDGDRSDPNIRALDATQFSYEGWQDDKQEAEQRLTGDCILLHMGSSGFQDVFAKMKNKELMHTNRRNLRGLQNLDSLLLHNRNQQENNKASDTDETASISSCSTAAGEEEVDEQKNNTCVVCFEAEPSHAYIPCGHRCICSDCAELQYASSCDSGTEMKCPICREPTVCVTRIFL</sequence>
<feature type="compositionally biased region" description="Polar residues" evidence="2">
    <location>
        <begin position="1"/>
        <end position="35"/>
    </location>
</feature>
<evidence type="ECO:0000313" key="5">
    <source>
        <dbReference type="Proteomes" id="UP001153069"/>
    </source>
</evidence>
<dbReference type="AlphaFoldDB" id="A0A9N8E5T4"/>
<keyword evidence="1" id="KW-0863">Zinc-finger</keyword>
<organism evidence="4 5">
    <name type="scientific">Seminavis robusta</name>
    <dbReference type="NCBI Taxonomy" id="568900"/>
    <lineage>
        <taxon>Eukaryota</taxon>
        <taxon>Sar</taxon>
        <taxon>Stramenopiles</taxon>
        <taxon>Ochrophyta</taxon>
        <taxon>Bacillariophyta</taxon>
        <taxon>Bacillariophyceae</taxon>
        <taxon>Bacillariophycidae</taxon>
        <taxon>Naviculales</taxon>
        <taxon>Naviculaceae</taxon>
        <taxon>Seminavis</taxon>
    </lineage>
</organism>
<evidence type="ECO:0000256" key="2">
    <source>
        <dbReference type="SAM" id="MobiDB-lite"/>
    </source>
</evidence>
<evidence type="ECO:0000313" key="4">
    <source>
        <dbReference type="EMBL" id="CAB9515242.1"/>
    </source>
</evidence>
<keyword evidence="1" id="KW-0862">Zinc</keyword>